<protein>
    <submittedName>
        <fullName evidence="2">Uncharacterized protein</fullName>
    </submittedName>
</protein>
<gene>
    <name evidence="2" type="ORF">SCHPADRAFT_1000842</name>
</gene>
<feature type="region of interest" description="Disordered" evidence="1">
    <location>
        <begin position="122"/>
        <end position="155"/>
    </location>
</feature>
<name>A0A0H2R9R6_9AGAM</name>
<evidence type="ECO:0000313" key="3">
    <source>
        <dbReference type="Proteomes" id="UP000053477"/>
    </source>
</evidence>
<dbReference type="EMBL" id="KQ086086">
    <property type="protein sequence ID" value="KLO08584.1"/>
    <property type="molecule type" value="Genomic_DNA"/>
</dbReference>
<accession>A0A0H2R9R6</accession>
<feature type="region of interest" description="Disordered" evidence="1">
    <location>
        <begin position="177"/>
        <end position="197"/>
    </location>
</feature>
<sequence length="311" mass="34238">MGPTEKKLVSVEELDEKTLRRLAVIKGVGEKEAPERLILRLKGVYSQGFKVLVSDDGGDPEIIANKLDYKKTAAKYAKAKGERKAARRRIARSSLKEQEEIRDIPAAVRATDARIDANPVHEENIAGPSNTQATQTSQACSQEQGHSANCDCPPNTPNGVIADGTSALMAANIPVGPRTVYTIPPPPASSPKRRGGREDIQRAFQPMVGPKETPPHETNILEEHIIAAYENLLGIEQTLTTANVDKEEHSSVLLDELEKMLDDMQQDVAEFVQMRINLERVIMGWKDGLKPISTEERSVKIMAVEGIEDYL</sequence>
<dbReference type="Proteomes" id="UP000053477">
    <property type="component" value="Unassembled WGS sequence"/>
</dbReference>
<proteinExistence type="predicted"/>
<reference evidence="2 3" key="1">
    <citation type="submission" date="2015-04" db="EMBL/GenBank/DDBJ databases">
        <title>Complete genome sequence of Schizopora paradoxa KUC8140, a cosmopolitan wood degrader in East Asia.</title>
        <authorList>
            <consortium name="DOE Joint Genome Institute"/>
            <person name="Min B."/>
            <person name="Park H."/>
            <person name="Jang Y."/>
            <person name="Kim J.-J."/>
            <person name="Kim K.H."/>
            <person name="Pangilinan J."/>
            <person name="Lipzen A."/>
            <person name="Riley R."/>
            <person name="Grigoriev I.V."/>
            <person name="Spatafora J.W."/>
            <person name="Choi I.-G."/>
        </authorList>
    </citation>
    <scope>NUCLEOTIDE SEQUENCE [LARGE SCALE GENOMIC DNA]</scope>
    <source>
        <strain evidence="2 3">KUC8140</strain>
    </source>
</reference>
<evidence type="ECO:0000313" key="2">
    <source>
        <dbReference type="EMBL" id="KLO08584.1"/>
    </source>
</evidence>
<keyword evidence="3" id="KW-1185">Reference proteome</keyword>
<evidence type="ECO:0000256" key="1">
    <source>
        <dbReference type="SAM" id="MobiDB-lite"/>
    </source>
</evidence>
<dbReference type="AlphaFoldDB" id="A0A0H2R9R6"/>
<feature type="compositionally biased region" description="Low complexity" evidence="1">
    <location>
        <begin position="129"/>
        <end position="144"/>
    </location>
</feature>
<organism evidence="2 3">
    <name type="scientific">Schizopora paradoxa</name>
    <dbReference type="NCBI Taxonomy" id="27342"/>
    <lineage>
        <taxon>Eukaryota</taxon>
        <taxon>Fungi</taxon>
        <taxon>Dikarya</taxon>
        <taxon>Basidiomycota</taxon>
        <taxon>Agaricomycotina</taxon>
        <taxon>Agaricomycetes</taxon>
        <taxon>Hymenochaetales</taxon>
        <taxon>Schizoporaceae</taxon>
        <taxon>Schizopora</taxon>
    </lineage>
</organism>
<dbReference type="InParanoid" id="A0A0H2R9R6"/>